<dbReference type="AlphaFoldDB" id="A0A6B0YTW1"/>
<gene>
    <name evidence="3" type="ORF">F4Y42_11450</name>
</gene>
<dbReference type="GO" id="GO:0015833">
    <property type="term" value="P:peptide transport"/>
    <property type="evidence" value="ECO:0007669"/>
    <property type="project" value="TreeGrafter"/>
</dbReference>
<evidence type="ECO:0000313" key="3">
    <source>
        <dbReference type="EMBL" id="MXY94047.1"/>
    </source>
</evidence>
<protein>
    <submittedName>
        <fullName evidence="3">ABC transporter substrate-binding protein</fullName>
    </submittedName>
</protein>
<feature type="region of interest" description="Disordered" evidence="1">
    <location>
        <begin position="32"/>
        <end position="59"/>
    </location>
</feature>
<dbReference type="PROSITE" id="PS51257">
    <property type="entry name" value="PROKAR_LIPOPROTEIN"/>
    <property type="match status" value="1"/>
</dbReference>
<feature type="compositionally biased region" description="Basic and acidic residues" evidence="1">
    <location>
        <begin position="581"/>
        <end position="600"/>
    </location>
</feature>
<feature type="region of interest" description="Disordered" evidence="1">
    <location>
        <begin position="581"/>
        <end position="601"/>
    </location>
</feature>
<feature type="domain" description="Solute-binding protein family 5" evidence="2">
    <location>
        <begin position="137"/>
        <end position="558"/>
    </location>
</feature>
<dbReference type="CDD" id="cd08500">
    <property type="entry name" value="PBP2_NikA_DppA_OppA_like_4"/>
    <property type="match status" value="1"/>
</dbReference>
<dbReference type="Pfam" id="PF00496">
    <property type="entry name" value="SBP_bac_5"/>
    <property type="match status" value="1"/>
</dbReference>
<feature type="compositionally biased region" description="Acidic residues" evidence="1">
    <location>
        <begin position="42"/>
        <end position="56"/>
    </location>
</feature>
<sequence length="696" mass="77220">MYRTRTKRLSRTAGTIWVLLLTLALVLSACGGGPEPAAEEPAAAEEEAAQDSDEGAGDAMMSTKEAPQLAEMVAAGDLPPLEERLPIDPLVIDLPWIEVGKYGGTLKRTTTRSNLRDTSAYMYGHSPLHWEEGGTAVGPGLAKAWEINDDASEWTFYFREGTKWSDGHPFTVDDILFWWEDMAANPDHPMAIPAWTLVGGQPMTAEKIDDYTIRFKFVAPAPLVDIELAAFVNGGVSGNFGPYPRHYLEQFHPEYSDAADYEEFTEKQDWWNNPDRPVLNAWMPVLLETGNRMILERNPYYYAVDTAGNQLPYIDRLEVTYSENAEVLKLRIFNGDVNFHAHPHLSLRDLAVLKENETKGDYRVLLWDNGAGGAPAWGVNWNNPDDGKRAVVRTVQYRRALSHAMDRERIRKITFLGLGEAASTGTMSPNSGQFNRTERGQEMLVAWRDSAVTYDPELAASLLDEIDVTDQDGDGFRDLPDGSPLEVRIDFPAGNTAFIETAELMVEDWKAIGLNAFVNSIPGSQLGVMTTSATYDIRLYGGGAPDGPDLLTYPAWLVSYGSGGRWAPLYGAWMAAEGTPKEGTELDLDPRDRTPPREEIPVDDPMYRMWELYKQAIAEPDEDKRDELTFQIIQIHIDEGPFLLGGIADPPNIIVAGNMIQNVPTRDDLPLGGWHGPGVLGMPGAMTYPEVYFVAE</sequence>
<dbReference type="PANTHER" id="PTHR30290">
    <property type="entry name" value="PERIPLASMIC BINDING COMPONENT OF ABC TRANSPORTER"/>
    <property type="match status" value="1"/>
</dbReference>
<evidence type="ECO:0000256" key="1">
    <source>
        <dbReference type="SAM" id="MobiDB-lite"/>
    </source>
</evidence>
<dbReference type="InterPro" id="IPR039424">
    <property type="entry name" value="SBP_5"/>
</dbReference>
<dbReference type="Gene3D" id="3.40.190.10">
    <property type="entry name" value="Periplasmic binding protein-like II"/>
    <property type="match status" value="1"/>
</dbReference>
<reference evidence="3" key="1">
    <citation type="submission" date="2019-09" db="EMBL/GenBank/DDBJ databases">
        <title>Characterisation of the sponge microbiome using genome-centric metagenomics.</title>
        <authorList>
            <person name="Engelberts J.P."/>
            <person name="Robbins S.J."/>
            <person name="De Goeij J.M."/>
            <person name="Aranda M."/>
            <person name="Bell S.C."/>
            <person name="Webster N.S."/>
        </authorList>
    </citation>
    <scope>NUCLEOTIDE SEQUENCE</scope>
    <source>
        <strain evidence="3">SB0664_bin_27</strain>
    </source>
</reference>
<dbReference type="InterPro" id="IPR000914">
    <property type="entry name" value="SBP_5_dom"/>
</dbReference>
<name>A0A6B0YTW1_9CHLR</name>
<accession>A0A6B0YTW1</accession>
<evidence type="ECO:0000259" key="2">
    <source>
        <dbReference type="Pfam" id="PF00496"/>
    </source>
</evidence>
<dbReference type="GO" id="GO:1904680">
    <property type="term" value="F:peptide transmembrane transporter activity"/>
    <property type="evidence" value="ECO:0007669"/>
    <property type="project" value="TreeGrafter"/>
</dbReference>
<organism evidence="3">
    <name type="scientific">Caldilineaceae bacterium SB0664_bin_27</name>
    <dbReference type="NCBI Taxonomy" id="2605260"/>
    <lineage>
        <taxon>Bacteria</taxon>
        <taxon>Bacillati</taxon>
        <taxon>Chloroflexota</taxon>
        <taxon>Caldilineae</taxon>
        <taxon>Caldilineales</taxon>
        <taxon>Caldilineaceae</taxon>
    </lineage>
</organism>
<dbReference type="SUPFAM" id="SSF53850">
    <property type="entry name" value="Periplasmic binding protein-like II"/>
    <property type="match status" value="1"/>
</dbReference>
<proteinExistence type="predicted"/>
<dbReference type="PANTHER" id="PTHR30290:SF62">
    <property type="entry name" value="OLIGOPEPTIDE ABC TRANSPORTER, PERIPLASMIC OLIGOPEPTIDE-BINDING PROTEIN"/>
    <property type="match status" value="1"/>
</dbReference>
<comment type="caution">
    <text evidence="3">The sequence shown here is derived from an EMBL/GenBank/DDBJ whole genome shotgun (WGS) entry which is preliminary data.</text>
</comment>
<dbReference type="EMBL" id="VXRG01000097">
    <property type="protein sequence ID" value="MXY94047.1"/>
    <property type="molecule type" value="Genomic_DNA"/>
</dbReference>
<dbReference type="Gene3D" id="3.10.105.10">
    <property type="entry name" value="Dipeptide-binding Protein, Domain 3"/>
    <property type="match status" value="1"/>
</dbReference>